<evidence type="ECO:0000256" key="2">
    <source>
        <dbReference type="ARBA" id="ARBA00022679"/>
    </source>
</evidence>
<evidence type="ECO:0000256" key="1">
    <source>
        <dbReference type="ARBA" id="ARBA00022603"/>
    </source>
</evidence>
<evidence type="ECO:0000313" key="4">
    <source>
        <dbReference type="EMBL" id="ABK45524.1"/>
    </source>
</evidence>
<evidence type="ECO:0000313" key="5">
    <source>
        <dbReference type="Proteomes" id="UP000002586"/>
    </source>
</evidence>
<dbReference type="PANTHER" id="PTHR43861">
    <property type="entry name" value="TRANS-ACONITATE 2-METHYLTRANSFERASE-RELATED"/>
    <property type="match status" value="1"/>
</dbReference>
<keyword evidence="1 4" id="KW-0489">Methyltransferase</keyword>
<dbReference type="InterPro" id="IPR029063">
    <property type="entry name" value="SAM-dependent_MTases_sf"/>
</dbReference>
<dbReference type="CDD" id="cd02440">
    <property type="entry name" value="AdoMet_MTases"/>
    <property type="match status" value="1"/>
</dbReference>
<gene>
    <name evidence="4" type="ordered locus">Mmc1_3033</name>
</gene>
<accession>A0LC31</accession>
<dbReference type="EMBL" id="CP000471">
    <property type="protein sequence ID" value="ABK45524.1"/>
    <property type="molecule type" value="Genomic_DNA"/>
</dbReference>
<dbReference type="Pfam" id="PF13649">
    <property type="entry name" value="Methyltransf_25"/>
    <property type="match status" value="1"/>
</dbReference>
<proteinExistence type="predicted"/>
<name>A0LC31_MAGMM</name>
<dbReference type="OrthoDB" id="465705at2"/>
<dbReference type="SUPFAM" id="SSF53335">
    <property type="entry name" value="S-adenosyl-L-methionine-dependent methyltransferases"/>
    <property type="match status" value="1"/>
</dbReference>
<sequence>MDSASLRETIRTMDAHYRQNGPGEIFGCDLFKQAFYPIRYARIARFIRKRLQPKTGQVLDIGCATGGLLAALQQQAPQKQYLGSDISGVAVSYAQQSLPHAHFFQGGFPDLPLAPEQLEGVICLEVMGHLTDPQRQAAILEISRLLQPDGWLCFSVKINYRGNGLDEERARALLAAHFEIVDHLYYHNTLLQRFHRPTQRLQNRAKALRLRMETLAAQLRGTQPMPATLSPQRQRMNRLFATPLGRPLFGVLLWLTKGWHRGLFWWLCWLPLGRGITWLESLLPLSHEGIVLFAHKKTVAAPPA</sequence>
<keyword evidence="5" id="KW-1185">Reference proteome</keyword>
<dbReference type="eggNOG" id="COG2227">
    <property type="taxonomic scope" value="Bacteria"/>
</dbReference>
<evidence type="ECO:0000259" key="3">
    <source>
        <dbReference type="Pfam" id="PF13649"/>
    </source>
</evidence>
<feature type="domain" description="Methyltransferase" evidence="3">
    <location>
        <begin position="58"/>
        <end position="150"/>
    </location>
</feature>
<dbReference type="GO" id="GO:0032259">
    <property type="term" value="P:methylation"/>
    <property type="evidence" value="ECO:0007669"/>
    <property type="project" value="UniProtKB-KW"/>
</dbReference>
<dbReference type="HOGENOM" id="CLU_914666_0_0_5"/>
<protein>
    <submittedName>
        <fullName evidence="4">Methyltransferase type 11</fullName>
    </submittedName>
</protein>
<dbReference type="InterPro" id="IPR041698">
    <property type="entry name" value="Methyltransf_25"/>
</dbReference>
<dbReference type="AlphaFoldDB" id="A0LC31"/>
<dbReference type="STRING" id="156889.Mmc1_3033"/>
<dbReference type="Proteomes" id="UP000002586">
    <property type="component" value="Chromosome"/>
</dbReference>
<reference evidence="5" key="1">
    <citation type="journal article" date="2009" name="Appl. Environ. Microbiol.">
        <title>Complete genome sequence of the chemolithoautotrophic marine magnetotactic coccus strain MC-1.</title>
        <authorList>
            <person name="Schubbe S."/>
            <person name="Williams T.J."/>
            <person name="Xie G."/>
            <person name="Kiss H.E."/>
            <person name="Brettin T.S."/>
            <person name="Martinez D."/>
            <person name="Ross C.A."/>
            <person name="Schuler D."/>
            <person name="Cox B.L."/>
            <person name="Nealson K.H."/>
            <person name="Bazylinski D.A."/>
        </authorList>
    </citation>
    <scope>NUCLEOTIDE SEQUENCE [LARGE SCALE GENOMIC DNA]</scope>
    <source>
        <strain evidence="5">ATCC BAA-1437 / JCM 17883 / MC-1</strain>
    </source>
</reference>
<reference evidence="4 5" key="2">
    <citation type="journal article" date="2012" name="Int. J. Syst. Evol. Microbiol.">
        <title>Magnetococcus marinus gen. nov., sp. nov., a marine, magnetotactic bacterium that represents a novel lineage (Magnetococcaceae fam. nov.; Magnetococcales ord. nov.) at the base of the Alphaproteobacteria.</title>
        <authorList>
            <person name="Bazylinski D.A."/>
            <person name="Williams T.J."/>
            <person name="Lefevre C.T."/>
            <person name="Berg R.J."/>
            <person name="Zhang C.L."/>
            <person name="Bowser S.S."/>
            <person name="Dean A.J."/>
            <person name="Beveridge T.J."/>
        </authorList>
    </citation>
    <scope>NUCLEOTIDE SEQUENCE [LARGE SCALE GENOMIC DNA]</scope>
    <source>
        <strain evidence="5">ATCC BAA-1437 / JCM 17883 / MC-1</strain>
    </source>
</reference>
<keyword evidence="2 4" id="KW-0808">Transferase</keyword>
<organism evidence="4 5">
    <name type="scientific">Magnetococcus marinus (strain ATCC BAA-1437 / JCM 17883 / MC-1)</name>
    <dbReference type="NCBI Taxonomy" id="156889"/>
    <lineage>
        <taxon>Bacteria</taxon>
        <taxon>Pseudomonadati</taxon>
        <taxon>Pseudomonadota</taxon>
        <taxon>Magnetococcia</taxon>
        <taxon>Magnetococcales</taxon>
        <taxon>Magnetococcaceae</taxon>
        <taxon>Magnetococcus</taxon>
    </lineage>
</organism>
<dbReference type="PANTHER" id="PTHR43861:SF1">
    <property type="entry name" value="TRANS-ACONITATE 2-METHYLTRANSFERASE"/>
    <property type="match status" value="1"/>
</dbReference>
<dbReference type="KEGG" id="mgm:Mmc1_3033"/>
<dbReference type="RefSeq" id="WP_011714588.1">
    <property type="nucleotide sequence ID" value="NC_008576.1"/>
</dbReference>
<dbReference type="Gene3D" id="3.40.50.150">
    <property type="entry name" value="Vaccinia Virus protein VP39"/>
    <property type="match status" value="1"/>
</dbReference>
<dbReference type="GO" id="GO:0008168">
    <property type="term" value="F:methyltransferase activity"/>
    <property type="evidence" value="ECO:0007669"/>
    <property type="project" value="UniProtKB-KW"/>
</dbReference>